<dbReference type="PRINTS" id="PR00960">
    <property type="entry name" value="LMBPPROTEIN"/>
</dbReference>
<dbReference type="EMBL" id="FOYZ01000014">
    <property type="protein sequence ID" value="SFR99063.1"/>
    <property type="molecule type" value="Genomic_DNA"/>
</dbReference>
<evidence type="ECO:0000256" key="1">
    <source>
        <dbReference type="ARBA" id="ARBA00022679"/>
    </source>
</evidence>
<evidence type="ECO:0000256" key="3">
    <source>
        <dbReference type="ARBA" id="ARBA00022777"/>
    </source>
</evidence>
<keyword evidence="2" id="KW-0547">Nucleotide-binding</keyword>
<keyword evidence="1" id="KW-0808">Transferase</keyword>
<dbReference type="STRING" id="37658.SAMN05661086_03090"/>
<evidence type="ECO:0000313" key="8">
    <source>
        <dbReference type="EMBL" id="SFR99063.1"/>
    </source>
</evidence>
<dbReference type="GO" id="GO:0050201">
    <property type="term" value="F:fucokinase activity"/>
    <property type="evidence" value="ECO:0007669"/>
    <property type="project" value="TreeGrafter"/>
</dbReference>
<dbReference type="PANTHER" id="PTHR32463">
    <property type="entry name" value="L-FUCOSE KINASE"/>
    <property type="match status" value="1"/>
</dbReference>
<evidence type="ECO:0000313" key="9">
    <source>
        <dbReference type="Proteomes" id="UP000199659"/>
    </source>
</evidence>
<evidence type="ECO:0000256" key="4">
    <source>
        <dbReference type="ARBA" id="ARBA00022840"/>
    </source>
</evidence>
<dbReference type="InterPro" id="IPR006204">
    <property type="entry name" value="GHMP_kinase_N_dom"/>
</dbReference>
<dbReference type="PANTHER" id="PTHR32463:SF0">
    <property type="entry name" value="L-FUCOSE KINASE"/>
    <property type="match status" value="1"/>
</dbReference>
<dbReference type="InterPro" id="IPR020568">
    <property type="entry name" value="Ribosomal_Su5_D2-typ_SF"/>
</dbReference>
<feature type="domain" description="GHMP kinase C-terminal" evidence="7">
    <location>
        <begin position="230"/>
        <end position="306"/>
    </location>
</feature>
<gene>
    <name evidence="8" type="ORF">SAMN05661086_03090</name>
</gene>
<proteinExistence type="inferred from homology"/>
<name>A0A1I6L6F4_9FIRM</name>
<sequence>MRTVLTRTPLRISFFGGGTDLESFWSKYKGQVLSVSINRYIYVAVQKSVTPYYTLSYLDKCETVDTIDDIKHDIVRESLRLTGTDEKVSISIKSDVTSDGSGLGASSTLAVGILHALYRFKGKEISVEELARQACYLEIHILKQTIGKQDQYIAAYGGMQHISFLSDGTVELRRISNLAAIKNLESRLLLFHTGIGRKAGEILKEQNVLDESKANNLLLMASQVEAAVNLLEENKIDDIGKLLKDGWMLKKQLSKKISNVFIDELINRLFQAGAEGVKVTGAGGGGGILVFHKPGKANQIREAVKELEEYPFSFTMEGTQVLEAQY</sequence>
<dbReference type="Proteomes" id="UP000199659">
    <property type="component" value="Unassembled WGS sequence"/>
</dbReference>
<dbReference type="GO" id="GO:0042352">
    <property type="term" value="P:GDP-L-fucose salvage"/>
    <property type="evidence" value="ECO:0007669"/>
    <property type="project" value="TreeGrafter"/>
</dbReference>
<dbReference type="GO" id="GO:0005524">
    <property type="term" value="F:ATP binding"/>
    <property type="evidence" value="ECO:0007669"/>
    <property type="project" value="UniProtKB-KW"/>
</dbReference>
<feature type="domain" description="GHMP kinase N-terminal" evidence="6">
    <location>
        <begin position="82"/>
        <end position="158"/>
    </location>
</feature>
<dbReference type="InterPro" id="IPR036554">
    <property type="entry name" value="GHMP_kinase_C_sf"/>
</dbReference>
<keyword evidence="3 8" id="KW-0418">Kinase</keyword>
<evidence type="ECO:0000256" key="2">
    <source>
        <dbReference type="ARBA" id="ARBA00022741"/>
    </source>
</evidence>
<accession>A0A1I6L6F4</accession>
<dbReference type="Gene3D" id="3.30.230.120">
    <property type="match status" value="1"/>
</dbReference>
<dbReference type="RefSeq" id="WP_092562692.1">
    <property type="nucleotide sequence ID" value="NZ_FOYZ01000014.1"/>
</dbReference>
<organism evidence="8 9">
    <name type="scientific">Anaeromicropila populeti</name>
    <dbReference type="NCBI Taxonomy" id="37658"/>
    <lineage>
        <taxon>Bacteria</taxon>
        <taxon>Bacillati</taxon>
        <taxon>Bacillota</taxon>
        <taxon>Clostridia</taxon>
        <taxon>Lachnospirales</taxon>
        <taxon>Lachnospiraceae</taxon>
        <taxon>Anaeromicropila</taxon>
    </lineage>
</organism>
<dbReference type="InterPro" id="IPR014606">
    <property type="entry name" value="Heptose_7-P_kinase"/>
</dbReference>
<evidence type="ECO:0000256" key="5">
    <source>
        <dbReference type="ARBA" id="ARBA00038121"/>
    </source>
</evidence>
<dbReference type="InterPro" id="IPR001174">
    <property type="entry name" value="HddA/FKP"/>
</dbReference>
<dbReference type="InterPro" id="IPR052203">
    <property type="entry name" value="GHMP_Kinase-Related"/>
</dbReference>
<dbReference type="SUPFAM" id="SSF54211">
    <property type="entry name" value="Ribosomal protein S5 domain 2-like"/>
    <property type="match status" value="1"/>
</dbReference>
<reference evidence="8 9" key="1">
    <citation type="submission" date="2016-10" db="EMBL/GenBank/DDBJ databases">
        <authorList>
            <person name="de Groot N.N."/>
        </authorList>
    </citation>
    <scope>NUCLEOTIDE SEQUENCE [LARGE SCALE GENOMIC DNA]</scope>
    <source>
        <strain evidence="8 9">743A</strain>
    </source>
</reference>
<dbReference type="AlphaFoldDB" id="A0A1I6L6F4"/>
<keyword evidence="4" id="KW-0067">ATP-binding</keyword>
<protein>
    <submittedName>
        <fullName evidence="8">D-glycero-alpha-D-manno-heptose-7-phosphate kinase</fullName>
    </submittedName>
</protein>
<evidence type="ECO:0000259" key="7">
    <source>
        <dbReference type="Pfam" id="PF08544"/>
    </source>
</evidence>
<dbReference type="Pfam" id="PF08544">
    <property type="entry name" value="GHMP_kinases_C"/>
    <property type="match status" value="1"/>
</dbReference>
<dbReference type="InterPro" id="IPR013750">
    <property type="entry name" value="GHMP_kinase_C_dom"/>
</dbReference>
<keyword evidence="9" id="KW-1185">Reference proteome</keyword>
<dbReference type="PIRSF" id="PIRSF036406">
    <property type="entry name" value="Hept_kin"/>
    <property type="match status" value="1"/>
</dbReference>
<dbReference type="SUPFAM" id="SSF55060">
    <property type="entry name" value="GHMP Kinase, C-terminal domain"/>
    <property type="match status" value="1"/>
</dbReference>
<evidence type="ECO:0000259" key="6">
    <source>
        <dbReference type="Pfam" id="PF00288"/>
    </source>
</evidence>
<dbReference type="Pfam" id="PF00288">
    <property type="entry name" value="GHMP_kinases_N"/>
    <property type="match status" value="1"/>
</dbReference>
<dbReference type="OrthoDB" id="9812992at2"/>
<comment type="similarity">
    <text evidence="5">Belongs to the GHMP kinase family.</text>
</comment>